<dbReference type="CDD" id="cd01516">
    <property type="entry name" value="FBPase_glpX"/>
    <property type="match status" value="1"/>
</dbReference>
<dbReference type="PIRSF" id="PIRSF004532">
    <property type="entry name" value="GlpX"/>
    <property type="match status" value="1"/>
</dbReference>
<dbReference type="Gene3D" id="3.30.540.10">
    <property type="entry name" value="Fructose-1,6-Bisphosphatase, subunit A, domain 1"/>
    <property type="match status" value="1"/>
</dbReference>
<reference evidence="12" key="1">
    <citation type="submission" date="2017-05" db="EMBL/GenBank/DDBJ databases">
        <authorList>
            <person name="Kirkegaard R."/>
            <person name="Mcilroy J S."/>
        </authorList>
    </citation>
    <scope>NUCLEOTIDE SEQUENCE [LARGE SCALE GENOMIC DNA]</scope>
</reference>
<evidence type="ECO:0000256" key="2">
    <source>
        <dbReference type="ARBA" id="ARBA00008989"/>
    </source>
</evidence>
<feature type="binding site" evidence="10">
    <location>
        <begin position="96"/>
        <end position="98"/>
    </location>
    <ligand>
        <name>substrate</name>
    </ligand>
</feature>
<protein>
    <recommendedName>
        <fullName evidence="8">Fructose-1,6-bisphosphatase</fullName>
    </recommendedName>
</protein>
<evidence type="ECO:0000313" key="12">
    <source>
        <dbReference type="Proteomes" id="UP000195514"/>
    </source>
</evidence>
<dbReference type="Gene3D" id="3.40.190.90">
    <property type="match status" value="1"/>
</dbReference>
<dbReference type="GO" id="GO:0006094">
    <property type="term" value="P:gluconeogenesis"/>
    <property type="evidence" value="ECO:0007669"/>
    <property type="project" value="InterPro"/>
</dbReference>
<evidence type="ECO:0000256" key="6">
    <source>
        <dbReference type="ARBA" id="ARBA00023277"/>
    </source>
</evidence>
<comment type="similarity">
    <text evidence="2 8">Belongs to the FBPase class 2 family.</text>
</comment>
<dbReference type="SUPFAM" id="SSF56655">
    <property type="entry name" value="Carbohydrate phosphatase"/>
    <property type="match status" value="1"/>
</dbReference>
<sequence length="331" mass="35528">MENLTTQKPTRNIALELVRVTEGAAMAAARHFGRGSKIEADKAAVDAMRFLLNEIDLDGTIIIGEGEKDKAPMLYNGEKVGTGELPVLDMAVDPVEGTELVAKGMPNAIATIAAAPPGTMFNPGPMFYMSKIAVGYEARDVIDIYAPVKDNLNKIAHAKGMDIDELTVVILDRPRHKRLIHEVRDCGARIRLIPDGDVAGALMTAWPGTGIDVLMGVGGTPEAVLAACGLGAMRGTMQGILWPRNVEDRRLAKAAGIDLTRVLTLDDLVSSNDTFFVATGISDGTLLDGVNYSGDFVRTHSLVTRGLTHTVREIVSHHHLDTLQKISPIAY</sequence>
<dbReference type="AlphaFoldDB" id="A0A1Y6K6W2"/>
<dbReference type="PANTHER" id="PTHR30447">
    <property type="entry name" value="FRUCTOSE-1,6-BISPHOSPHATASE CLASS 2"/>
    <property type="match status" value="1"/>
</dbReference>
<feature type="binding site" evidence="10">
    <location>
        <begin position="195"/>
        <end position="197"/>
    </location>
    <ligand>
        <name>substrate</name>
    </ligand>
</feature>
<evidence type="ECO:0000313" key="11">
    <source>
        <dbReference type="EMBL" id="SMX55306.1"/>
    </source>
</evidence>
<feature type="binding site" evidence="10">
    <location>
        <begin position="173"/>
        <end position="175"/>
    </location>
    <ligand>
        <name>substrate</name>
    </ligand>
</feature>
<feature type="binding site" evidence="10">
    <location>
        <position position="219"/>
    </location>
    <ligand>
        <name>substrate</name>
    </ligand>
</feature>
<feature type="binding site" evidence="9">
    <location>
        <position position="41"/>
    </location>
    <ligand>
        <name>Mn(2+)</name>
        <dbReference type="ChEBI" id="CHEBI:29035"/>
        <label>1</label>
    </ligand>
</feature>
<evidence type="ECO:0000256" key="9">
    <source>
        <dbReference type="PIRSR" id="PIRSR004532-1"/>
    </source>
</evidence>
<dbReference type="OrthoDB" id="9779353at2"/>
<feature type="binding site" evidence="9">
    <location>
        <position position="65"/>
    </location>
    <ligand>
        <name>Mn(2+)</name>
        <dbReference type="ChEBI" id="CHEBI:29035"/>
        <label>1</label>
    </ligand>
</feature>
<keyword evidence="3 9" id="KW-0479">Metal-binding</keyword>
<evidence type="ECO:0000256" key="8">
    <source>
        <dbReference type="PIRNR" id="PIRNR004532"/>
    </source>
</evidence>
<keyword evidence="6 8" id="KW-0119">Carbohydrate metabolism</keyword>
<dbReference type="Proteomes" id="UP000195514">
    <property type="component" value="Chromosome I"/>
</dbReference>
<dbReference type="FunFam" id="3.40.190.90:FF:000001">
    <property type="entry name" value="Fructose-1,6-bisphosphatase"/>
    <property type="match status" value="1"/>
</dbReference>
<evidence type="ECO:0000256" key="10">
    <source>
        <dbReference type="PIRSR" id="PIRSR004532-2"/>
    </source>
</evidence>
<dbReference type="KEGG" id="abat:CFX1CAM_2241"/>
<dbReference type="GO" id="GO:0030388">
    <property type="term" value="P:fructose 1,6-bisphosphate metabolic process"/>
    <property type="evidence" value="ECO:0007669"/>
    <property type="project" value="TreeGrafter"/>
</dbReference>
<organism evidence="11 12">
    <name type="scientific">Candidatus Brevifilum fermentans</name>
    <dbReference type="NCBI Taxonomy" id="1986204"/>
    <lineage>
        <taxon>Bacteria</taxon>
        <taxon>Bacillati</taxon>
        <taxon>Chloroflexota</taxon>
        <taxon>Anaerolineae</taxon>
        <taxon>Anaerolineales</taxon>
        <taxon>Anaerolineaceae</taxon>
        <taxon>Candidatus Brevifilum</taxon>
    </lineage>
</organism>
<dbReference type="Pfam" id="PF03320">
    <property type="entry name" value="FBPase_glpX"/>
    <property type="match status" value="1"/>
</dbReference>
<evidence type="ECO:0000256" key="1">
    <source>
        <dbReference type="ARBA" id="ARBA00001273"/>
    </source>
</evidence>
<feature type="binding site" evidence="9">
    <location>
        <position position="96"/>
    </location>
    <ligand>
        <name>Mn(2+)</name>
        <dbReference type="ChEBI" id="CHEBI:29035"/>
        <label>2</label>
    </ligand>
</feature>
<dbReference type="PANTHER" id="PTHR30447:SF0">
    <property type="entry name" value="FRUCTOSE-1,6-BISPHOSPHATASE 1 CLASS 2-RELATED"/>
    <property type="match status" value="1"/>
</dbReference>
<dbReference type="GO" id="GO:0006071">
    <property type="term" value="P:glycerol metabolic process"/>
    <property type="evidence" value="ECO:0007669"/>
    <property type="project" value="InterPro"/>
</dbReference>
<feature type="binding site" evidence="10">
    <location>
        <position position="128"/>
    </location>
    <ligand>
        <name>substrate</name>
    </ligand>
</feature>
<name>A0A1Y6K6W2_9CHLR</name>
<accession>A0A1Y6K6W2</accession>
<evidence type="ECO:0000256" key="4">
    <source>
        <dbReference type="ARBA" id="ARBA00022801"/>
    </source>
</evidence>
<keyword evidence="5 9" id="KW-0464">Manganese</keyword>
<dbReference type="RefSeq" id="WP_087863141.1">
    <property type="nucleotide sequence ID" value="NZ_LT859958.1"/>
</dbReference>
<evidence type="ECO:0000256" key="7">
    <source>
        <dbReference type="ARBA" id="ARBA00024331"/>
    </source>
</evidence>
<dbReference type="GO" id="GO:0005829">
    <property type="term" value="C:cytosol"/>
    <property type="evidence" value="ECO:0007669"/>
    <property type="project" value="TreeGrafter"/>
</dbReference>
<dbReference type="InterPro" id="IPR004464">
    <property type="entry name" value="FBPase_class-2/SBPase"/>
</dbReference>
<feature type="binding site" evidence="9">
    <location>
        <position position="93"/>
    </location>
    <ligand>
        <name>Mn(2+)</name>
        <dbReference type="ChEBI" id="CHEBI:29035"/>
        <label>2</label>
    </ligand>
</feature>
<dbReference type="EMBL" id="LT859958">
    <property type="protein sequence ID" value="SMX55306.1"/>
    <property type="molecule type" value="Genomic_DNA"/>
</dbReference>
<comment type="cofactor">
    <cofactor evidence="9">
        <name>Mn(2+)</name>
        <dbReference type="ChEBI" id="CHEBI:29035"/>
    </cofactor>
</comment>
<evidence type="ECO:0000256" key="5">
    <source>
        <dbReference type="ARBA" id="ARBA00023211"/>
    </source>
</evidence>
<gene>
    <name evidence="11" type="primary">glpX</name>
    <name evidence="11" type="ORF">CFX1CAM_2241</name>
</gene>
<evidence type="ECO:0000256" key="3">
    <source>
        <dbReference type="ARBA" id="ARBA00022723"/>
    </source>
</evidence>
<keyword evidence="4 11" id="KW-0378">Hydrolase</keyword>
<comment type="catalytic activity">
    <reaction evidence="1">
        <text>beta-D-fructose 1,6-bisphosphate + H2O = beta-D-fructose 6-phosphate + phosphate</text>
        <dbReference type="Rhea" id="RHEA:11064"/>
        <dbReference type="ChEBI" id="CHEBI:15377"/>
        <dbReference type="ChEBI" id="CHEBI:32966"/>
        <dbReference type="ChEBI" id="CHEBI:43474"/>
        <dbReference type="ChEBI" id="CHEBI:57634"/>
        <dbReference type="EC" id="3.1.3.11"/>
    </reaction>
</comment>
<proteinExistence type="inferred from homology"/>
<comment type="pathway">
    <text evidence="7">Carbohydrate biosynthesis.</text>
</comment>
<dbReference type="GO" id="GO:0046872">
    <property type="term" value="F:metal ion binding"/>
    <property type="evidence" value="ECO:0007669"/>
    <property type="project" value="UniProtKB-KW"/>
</dbReference>
<keyword evidence="12" id="KW-1185">Reference proteome</keyword>
<dbReference type="NCBIfam" id="TIGR00330">
    <property type="entry name" value="glpX"/>
    <property type="match status" value="1"/>
</dbReference>
<feature type="binding site" evidence="9">
    <location>
        <position position="222"/>
    </location>
    <ligand>
        <name>Mn(2+)</name>
        <dbReference type="ChEBI" id="CHEBI:29035"/>
        <label>2</label>
    </ligand>
</feature>
<dbReference type="GO" id="GO:0042132">
    <property type="term" value="F:fructose 1,6-bisphosphate 1-phosphatase activity"/>
    <property type="evidence" value="ECO:0007669"/>
    <property type="project" value="UniProtKB-EC"/>
</dbReference>